<evidence type="ECO:0000313" key="2">
    <source>
        <dbReference type="EMBL" id="KAL0273625.1"/>
    </source>
</evidence>
<name>A0AAW2HWJ2_9NEOP</name>
<keyword evidence="1" id="KW-1133">Transmembrane helix</keyword>
<comment type="caution">
    <text evidence="2">The sequence shown here is derived from an EMBL/GenBank/DDBJ whole genome shotgun (WGS) entry which is preliminary data.</text>
</comment>
<keyword evidence="1" id="KW-0472">Membrane</keyword>
<gene>
    <name evidence="2" type="ORF">PYX00_006255</name>
</gene>
<organism evidence="2">
    <name type="scientific">Menopon gallinae</name>
    <name type="common">poultry shaft louse</name>
    <dbReference type="NCBI Taxonomy" id="328185"/>
    <lineage>
        <taxon>Eukaryota</taxon>
        <taxon>Metazoa</taxon>
        <taxon>Ecdysozoa</taxon>
        <taxon>Arthropoda</taxon>
        <taxon>Hexapoda</taxon>
        <taxon>Insecta</taxon>
        <taxon>Pterygota</taxon>
        <taxon>Neoptera</taxon>
        <taxon>Paraneoptera</taxon>
        <taxon>Psocodea</taxon>
        <taxon>Troctomorpha</taxon>
        <taxon>Phthiraptera</taxon>
        <taxon>Amblycera</taxon>
        <taxon>Menoponidae</taxon>
        <taxon>Menopon</taxon>
    </lineage>
</organism>
<evidence type="ECO:0000256" key="1">
    <source>
        <dbReference type="SAM" id="Phobius"/>
    </source>
</evidence>
<accession>A0AAW2HWJ2</accession>
<keyword evidence="1" id="KW-0812">Transmembrane</keyword>
<feature type="transmembrane region" description="Helical" evidence="1">
    <location>
        <begin position="6"/>
        <end position="30"/>
    </location>
</feature>
<dbReference type="EMBL" id="JARGDH010000003">
    <property type="protein sequence ID" value="KAL0273625.1"/>
    <property type="molecule type" value="Genomic_DNA"/>
</dbReference>
<proteinExistence type="predicted"/>
<protein>
    <submittedName>
        <fullName evidence="2">Uncharacterized protein</fullName>
    </submittedName>
</protein>
<feature type="transmembrane region" description="Helical" evidence="1">
    <location>
        <begin position="42"/>
        <end position="60"/>
    </location>
</feature>
<dbReference type="AlphaFoldDB" id="A0AAW2HWJ2"/>
<sequence length="180" mass="20452">MYSGVLVSQVLNSTSGIMGFWALPISMPILLGSHRLIEKVSLTFDFMVFEIVMCAILYLITRGILLIKVFKLEKVNEEANHFFERLSKEPNSAVQSMCLQRCLDISEAALNEYDSLLLYFGQLQHLPSRRVCLQRLPLDPQLLRKPSTEESFQCLKTSLSCVPESFIFPQEMNNTISVIG</sequence>
<reference evidence="2" key="1">
    <citation type="journal article" date="2024" name="Gigascience">
        <title>Chromosome-level genome of the poultry shaft louse Menopon gallinae provides insight into the host-switching and adaptive evolution of parasitic lice.</title>
        <authorList>
            <person name="Xu Y."/>
            <person name="Ma L."/>
            <person name="Liu S."/>
            <person name="Liang Y."/>
            <person name="Liu Q."/>
            <person name="He Z."/>
            <person name="Tian L."/>
            <person name="Duan Y."/>
            <person name="Cai W."/>
            <person name="Li H."/>
            <person name="Song F."/>
        </authorList>
    </citation>
    <scope>NUCLEOTIDE SEQUENCE</scope>
    <source>
        <strain evidence="2">Cailab_2023a</strain>
    </source>
</reference>